<gene>
    <name evidence="2" type="ORF">K470DRAFT_2999</name>
</gene>
<feature type="transmembrane region" description="Helical" evidence="1">
    <location>
        <begin position="50"/>
        <end position="68"/>
    </location>
</feature>
<protein>
    <submittedName>
        <fullName evidence="2">Uncharacterized protein</fullName>
    </submittedName>
</protein>
<organism evidence="2 3">
    <name type="scientific">Piedraia hortae CBS 480.64</name>
    <dbReference type="NCBI Taxonomy" id="1314780"/>
    <lineage>
        <taxon>Eukaryota</taxon>
        <taxon>Fungi</taxon>
        <taxon>Dikarya</taxon>
        <taxon>Ascomycota</taxon>
        <taxon>Pezizomycotina</taxon>
        <taxon>Dothideomycetes</taxon>
        <taxon>Dothideomycetidae</taxon>
        <taxon>Capnodiales</taxon>
        <taxon>Piedraiaceae</taxon>
        <taxon>Piedraia</taxon>
    </lineage>
</organism>
<evidence type="ECO:0000256" key="1">
    <source>
        <dbReference type="SAM" id="Phobius"/>
    </source>
</evidence>
<keyword evidence="1" id="KW-1133">Transmembrane helix</keyword>
<dbReference type="AlphaFoldDB" id="A0A6A7CAD6"/>
<keyword evidence="1" id="KW-0472">Membrane</keyword>
<proteinExistence type="predicted"/>
<keyword evidence="1" id="KW-0812">Transmembrane</keyword>
<accession>A0A6A7CAD6</accession>
<dbReference type="Proteomes" id="UP000799421">
    <property type="component" value="Unassembled WGS sequence"/>
</dbReference>
<evidence type="ECO:0000313" key="2">
    <source>
        <dbReference type="EMBL" id="KAF2864400.1"/>
    </source>
</evidence>
<name>A0A6A7CAD6_9PEZI</name>
<feature type="transmembrane region" description="Helical" evidence="1">
    <location>
        <begin position="12"/>
        <end position="30"/>
    </location>
</feature>
<reference evidence="2" key="1">
    <citation type="journal article" date="2020" name="Stud. Mycol.">
        <title>101 Dothideomycetes genomes: a test case for predicting lifestyles and emergence of pathogens.</title>
        <authorList>
            <person name="Haridas S."/>
            <person name="Albert R."/>
            <person name="Binder M."/>
            <person name="Bloem J."/>
            <person name="Labutti K."/>
            <person name="Salamov A."/>
            <person name="Andreopoulos B."/>
            <person name="Baker S."/>
            <person name="Barry K."/>
            <person name="Bills G."/>
            <person name="Bluhm B."/>
            <person name="Cannon C."/>
            <person name="Castanera R."/>
            <person name="Culley D."/>
            <person name="Daum C."/>
            <person name="Ezra D."/>
            <person name="Gonzalez J."/>
            <person name="Henrissat B."/>
            <person name="Kuo A."/>
            <person name="Liang C."/>
            <person name="Lipzen A."/>
            <person name="Lutzoni F."/>
            <person name="Magnuson J."/>
            <person name="Mondo S."/>
            <person name="Nolan M."/>
            <person name="Ohm R."/>
            <person name="Pangilinan J."/>
            <person name="Park H.-J."/>
            <person name="Ramirez L."/>
            <person name="Alfaro M."/>
            <person name="Sun H."/>
            <person name="Tritt A."/>
            <person name="Yoshinaga Y."/>
            <person name="Zwiers L.-H."/>
            <person name="Turgeon B."/>
            <person name="Goodwin S."/>
            <person name="Spatafora J."/>
            <person name="Crous P."/>
            <person name="Grigoriev I."/>
        </authorList>
    </citation>
    <scope>NUCLEOTIDE SEQUENCE</scope>
    <source>
        <strain evidence="2">CBS 480.64</strain>
    </source>
</reference>
<keyword evidence="3" id="KW-1185">Reference proteome</keyword>
<dbReference type="EMBL" id="MU005957">
    <property type="protein sequence ID" value="KAF2864400.1"/>
    <property type="molecule type" value="Genomic_DNA"/>
</dbReference>
<sequence length="111" mass="12480">MRFALRRTCHGASIVHLDHALPATLVYAWLLVETSALSRFARKRSVTILWLVWPYIGLFVASIVRGCPAPRSRYILRKSGGYNGSTAGIIRLLLPRYACNAREQISVQLIL</sequence>
<evidence type="ECO:0000313" key="3">
    <source>
        <dbReference type="Proteomes" id="UP000799421"/>
    </source>
</evidence>